<dbReference type="CDD" id="cd09604">
    <property type="entry name" value="M1_APN_like"/>
    <property type="match status" value="1"/>
</dbReference>
<dbReference type="GO" id="GO:0008270">
    <property type="term" value="F:zinc ion binding"/>
    <property type="evidence" value="ECO:0007669"/>
    <property type="project" value="InterPro"/>
</dbReference>
<dbReference type="InterPro" id="IPR034015">
    <property type="entry name" value="M1_LTA4H"/>
</dbReference>
<dbReference type="Gene3D" id="2.40.160.50">
    <property type="entry name" value="membrane protein fhac: a member of the omp85/tpsb transporter family"/>
    <property type="match status" value="1"/>
</dbReference>
<dbReference type="AlphaFoldDB" id="A0A6P2D7F5"/>
<keyword evidence="3" id="KW-1185">Reference proteome</keyword>
<evidence type="ECO:0000313" key="2">
    <source>
        <dbReference type="EMBL" id="VTR96416.1"/>
    </source>
</evidence>
<keyword evidence="2" id="KW-0378">Hydrolase</keyword>
<sequence length="968" mass="108988">MAAAPPARPQYDLDVTIDDTTHRATIRERVTWTNTTKTATDQLVFNFYPHFQVPAGESLLFAKTLELLRLQPSLGIDRHGKAGNVTSAHLLGANSAPTPLSYSYDEKNTTALRFSLPNAVQPGQSVTIELVCDILLPNKQGRWGYYEGVTFLTNALPLLAVCDDGGWKPMPFVPWHQPWYNEAGVFRATVTVPENEKVACSAVIKSEQKLPGNKKKVLFEPFLGRDFAILSSARYQEFTSSTKLPDGREVKLRCLAFAQHEFYATEILKIVGEAISTFSQWFGPYPYSQFTVAESYFGWNGNECGGLIMVDDRVFGMPHLARGYVEYLVSHETCHQWWYNMIGTNGFTEPYLDEGAATYFTHRLINTKHGKNNTFLAWPKGLEWLPNIYRENYRNGSMYHALRNNEMPPAAQELPQYKHLFGLFTGAYDRGSRVFGMIEDRLGEAAFFDFIRGIVKKYSWSILTSELLRAELEAYTGRNWGEFFQRWVFGKGVTDWSVDRVTVEAMNGPRSRAGYSVSVTVKQSREFTEPTLLEFTRGTNSVRVPVGPFSEPVKFEQHNATATPLSDNRWRVDLELPFEPEQVTVDPDHVLLDANPNNNRWKPSIKARVTPLYTMLDETGLTSDYDRWNLTVGPWVWGPTAQDPWYTRSTMAGLRAGGLRTERYTAGAYTAVRSDYRDAVVGVDGKLLFEHREVGANWETRIGGPWGGLDGASGAQRGSIYMRNIHRESSSLYLPPMFYDEGFVTYQDNFLPFARRPEGDRWDRIWMAGWHVRLNLYTPYWDPECGLWADAMAAGGQANFADGWKPMAQGRAELAAVHTLPEWTGPLRVARIAGRVVGQFATPDRGQFFALGGGTLFRGFDLAERQGSALWVANLEMRWPLARNVTWDALDHSIGARNVWLATFYDVGGVYANGRLVGGNVAHAVGAGLRVDIAVFSFIERATLRFDVGKPLNGGGPLQFWFGVQHAF</sequence>
<proteinExistence type="predicted"/>
<keyword evidence="2" id="KW-0645">Protease</keyword>
<keyword evidence="2" id="KW-0031">Aminopeptidase</keyword>
<accession>A0A6P2D7F5</accession>
<feature type="domain" description="Peptidase M1 membrane alanine aminopeptidase" evidence="1">
    <location>
        <begin position="271"/>
        <end position="487"/>
    </location>
</feature>
<reference evidence="2 3" key="1">
    <citation type="submission" date="2019-05" db="EMBL/GenBank/DDBJ databases">
        <authorList>
            <consortium name="Science for Life Laboratories"/>
        </authorList>
    </citation>
    <scope>NUCLEOTIDE SEQUENCE [LARGE SCALE GENOMIC DNA]</scope>
    <source>
        <strain evidence="2">Soil9</strain>
    </source>
</reference>
<dbReference type="RefSeq" id="WP_162670705.1">
    <property type="nucleotide sequence ID" value="NZ_LR593886.1"/>
</dbReference>
<dbReference type="GO" id="GO:0008237">
    <property type="term" value="F:metallopeptidase activity"/>
    <property type="evidence" value="ECO:0007669"/>
    <property type="project" value="InterPro"/>
</dbReference>
<dbReference type="Pfam" id="PF01433">
    <property type="entry name" value="Peptidase_M1"/>
    <property type="match status" value="1"/>
</dbReference>
<dbReference type="EMBL" id="LR593886">
    <property type="protein sequence ID" value="VTR96416.1"/>
    <property type="molecule type" value="Genomic_DNA"/>
</dbReference>
<dbReference type="InterPro" id="IPR027268">
    <property type="entry name" value="Peptidase_M4/M1_CTD_sf"/>
</dbReference>
<dbReference type="SUPFAM" id="SSF55486">
    <property type="entry name" value="Metalloproteases ('zincins'), catalytic domain"/>
    <property type="match status" value="1"/>
</dbReference>
<evidence type="ECO:0000313" key="3">
    <source>
        <dbReference type="Proteomes" id="UP000464178"/>
    </source>
</evidence>
<dbReference type="InterPro" id="IPR014782">
    <property type="entry name" value="Peptidase_M1_dom"/>
</dbReference>
<gene>
    <name evidence="2" type="ORF">SOIL9_12980</name>
</gene>
<dbReference type="GO" id="GO:0004177">
    <property type="term" value="F:aminopeptidase activity"/>
    <property type="evidence" value="ECO:0007669"/>
    <property type="project" value="UniProtKB-KW"/>
</dbReference>
<evidence type="ECO:0000259" key="1">
    <source>
        <dbReference type="Pfam" id="PF01433"/>
    </source>
</evidence>
<dbReference type="PANTHER" id="PTHR45726:SF3">
    <property type="entry name" value="LEUKOTRIENE A-4 HYDROLASE"/>
    <property type="match status" value="1"/>
</dbReference>
<dbReference type="PANTHER" id="PTHR45726">
    <property type="entry name" value="LEUKOTRIENE A-4 HYDROLASE"/>
    <property type="match status" value="1"/>
</dbReference>
<dbReference type="KEGG" id="gms:SOIL9_12980"/>
<protein>
    <recommendedName>
        <fullName evidence="1">Peptidase M1 membrane alanine aminopeptidase domain-containing protein</fullName>
    </recommendedName>
</protein>
<dbReference type="Gene3D" id="1.10.390.10">
    <property type="entry name" value="Neutral Protease Domain 2"/>
    <property type="match status" value="1"/>
</dbReference>
<dbReference type="Proteomes" id="UP000464178">
    <property type="component" value="Chromosome"/>
</dbReference>
<name>A0A6P2D7F5_9BACT</name>
<organism evidence="2 3">
    <name type="scientific">Gemmata massiliana</name>
    <dbReference type="NCBI Taxonomy" id="1210884"/>
    <lineage>
        <taxon>Bacteria</taxon>
        <taxon>Pseudomonadati</taxon>
        <taxon>Planctomycetota</taxon>
        <taxon>Planctomycetia</taxon>
        <taxon>Gemmatales</taxon>
        <taxon>Gemmataceae</taxon>
        <taxon>Gemmata</taxon>
    </lineage>
</organism>